<sequence length="94" mass="9569">MLALIFSTPFSQDAGVGQGYFSAVNPPGPTGFVLISNGSQPVRLVVTRWGDAPFAVDVPVESQYSVGIANIQTIGILNLGAGTATGGLSFSVVV</sequence>
<accession>A0A841U1Z2</accession>
<proteinExistence type="predicted"/>
<dbReference type="Proteomes" id="UP000553776">
    <property type="component" value="Unassembled WGS sequence"/>
</dbReference>
<comment type="caution">
    <text evidence="1">The sequence shown here is derived from an EMBL/GenBank/DDBJ whole genome shotgun (WGS) entry which is preliminary data.</text>
</comment>
<protein>
    <submittedName>
        <fullName evidence="1">Uncharacterized protein</fullName>
    </submittedName>
</protein>
<keyword evidence="2" id="KW-1185">Reference proteome</keyword>
<evidence type="ECO:0000313" key="2">
    <source>
        <dbReference type="Proteomes" id="UP000553776"/>
    </source>
</evidence>
<evidence type="ECO:0000313" key="1">
    <source>
        <dbReference type="EMBL" id="MBB6693462.1"/>
    </source>
</evidence>
<dbReference type="AlphaFoldDB" id="A0A841U1Z2"/>
<name>A0A841U1Z2_9BACL</name>
<reference evidence="1 2" key="1">
    <citation type="submission" date="2020-08" db="EMBL/GenBank/DDBJ databases">
        <title>Cohnella phylogeny.</title>
        <authorList>
            <person name="Dunlap C."/>
        </authorList>
    </citation>
    <scope>NUCLEOTIDE SEQUENCE [LARGE SCALE GENOMIC DNA]</scope>
    <source>
        <strain evidence="1 2">DSM 25239</strain>
    </source>
</reference>
<organism evidence="1 2">
    <name type="scientific">Cohnella xylanilytica</name>
    <dbReference type="NCBI Taxonomy" id="557555"/>
    <lineage>
        <taxon>Bacteria</taxon>
        <taxon>Bacillati</taxon>
        <taxon>Bacillota</taxon>
        <taxon>Bacilli</taxon>
        <taxon>Bacillales</taxon>
        <taxon>Paenibacillaceae</taxon>
        <taxon>Cohnella</taxon>
    </lineage>
</organism>
<dbReference type="EMBL" id="JACJVR010000073">
    <property type="protein sequence ID" value="MBB6693462.1"/>
    <property type="molecule type" value="Genomic_DNA"/>
</dbReference>
<gene>
    <name evidence="1" type="ORF">H7B90_18895</name>
</gene>
<dbReference type="RefSeq" id="WP_185137439.1">
    <property type="nucleotide sequence ID" value="NZ_BORM01000070.1"/>
</dbReference>